<keyword evidence="3" id="KW-1185">Reference proteome</keyword>
<gene>
    <name evidence="2" type="ORF">M1L60_33935</name>
</gene>
<organism evidence="2 3">
    <name type="scientific">Paractinoplanes aksuensis</name>
    <dbReference type="NCBI Taxonomy" id="2939490"/>
    <lineage>
        <taxon>Bacteria</taxon>
        <taxon>Bacillati</taxon>
        <taxon>Actinomycetota</taxon>
        <taxon>Actinomycetes</taxon>
        <taxon>Micromonosporales</taxon>
        <taxon>Micromonosporaceae</taxon>
        <taxon>Paractinoplanes</taxon>
    </lineage>
</organism>
<comment type="caution">
    <text evidence="2">The sequence shown here is derived from an EMBL/GenBank/DDBJ whole genome shotgun (WGS) entry which is preliminary data.</text>
</comment>
<evidence type="ECO:0000256" key="1">
    <source>
        <dbReference type="SAM" id="MobiDB-lite"/>
    </source>
</evidence>
<reference evidence="2 3" key="1">
    <citation type="submission" date="2022-06" db="EMBL/GenBank/DDBJ databases">
        <title>New Species of the Genus Actinoplanes, ActinopZanes ferrugineus.</title>
        <authorList>
            <person name="Ding P."/>
        </authorList>
    </citation>
    <scope>NUCLEOTIDE SEQUENCE [LARGE SCALE GENOMIC DNA]</scope>
    <source>
        <strain evidence="2 3">TRM88003</strain>
    </source>
</reference>
<dbReference type="EMBL" id="JAMYJR010000038">
    <property type="protein sequence ID" value="MCO8275597.1"/>
    <property type="molecule type" value="Genomic_DNA"/>
</dbReference>
<accession>A0ABT1DXJ6</accession>
<feature type="region of interest" description="Disordered" evidence="1">
    <location>
        <begin position="43"/>
        <end position="67"/>
    </location>
</feature>
<evidence type="ECO:0000313" key="3">
    <source>
        <dbReference type="Proteomes" id="UP001523369"/>
    </source>
</evidence>
<dbReference type="Proteomes" id="UP001523369">
    <property type="component" value="Unassembled WGS sequence"/>
</dbReference>
<dbReference type="RefSeq" id="WP_253241659.1">
    <property type="nucleotide sequence ID" value="NZ_JAMYJR010000038.1"/>
</dbReference>
<protein>
    <submittedName>
        <fullName evidence="2">Uncharacterized protein</fullName>
    </submittedName>
</protein>
<name>A0ABT1DXJ6_9ACTN</name>
<proteinExistence type="predicted"/>
<evidence type="ECO:0000313" key="2">
    <source>
        <dbReference type="EMBL" id="MCO8275597.1"/>
    </source>
</evidence>
<sequence length="67" mass="6835">MTIGIATAAGARHYTVPDAGVDQTIAFLRGATPQLAAEILVPPSGRTSAGRPDPAIPLRTDVASRPV</sequence>